<dbReference type="AlphaFoldDB" id="A0A0C2MU51"/>
<dbReference type="EMBL" id="JWZT01003954">
    <property type="protein sequence ID" value="KII65202.1"/>
    <property type="molecule type" value="Genomic_DNA"/>
</dbReference>
<evidence type="ECO:0000313" key="2">
    <source>
        <dbReference type="Proteomes" id="UP000031668"/>
    </source>
</evidence>
<evidence type="ECO:0000313" key="1">
    <source>
        <dbReference type="EMBL" id="KII65202.1"/>
    </source>
</evidence>
<protein>
    <submittedName>
        <fullName evidence="1">Uncharacterized protein</fullName>
    </submittedName>
</protein>
<organism evidence="1 2">
    <name type="scientific">Thelohanellus kitauei</name>
    <name type="common">Myxosporean</name>
    <dbReference type="NCBI Taxonomy" id="669202"/>
    <lineage>
        <taxon>Eukaryota</taxon>
        <taxon>Metazoa</taxon>
        <taxon>Cnidaria</taxon>
        <taxon>Myxozoa</taxon>
        <taxon>Myxosporea</taxon>
        <taxon>Bivalvulida</taxon>
        <taxon>Platysporina</taxon>
        <taxon>Myxobolidae</taxon>
        <taxon>Thelohanellus</taxon>
    </lineage>
</organism>
<gene>
    <name evidence="1" type="ORF">RF11_13478</name>
</gene>
<proteinExistence type="predicted"/>
<accession>A0A0C2MU51</accession>
<reference evidence="1 2" key="1">
    <citation type="journal article" date="2014" name="Genome Biol. Evol.">
        <title>The genome of the myxosporean Thelohanellus kitauei shows adaptations to nutrient acquisition within its fish host.</title>
        <authorList>
            <person name="Yang Y."/>
            <person name="Xiong J."/>
            <person name="Zhou Z."/>
            <person name="Huo F."/>
            <person name="Miao W."/>
            <person name="Ran C."/>
            <person name="Liu Y."/>
            <person name="Zhang J."/>
            <person name="Feng J."/>
            <person name="Wang M."/>
            <person name="Wang M."/>
            <person name="Wang L."/>
            <person name="Yao B."/>
        </authorList>
    </citation>
    <scope>NUCLEOTIDE SEQUENCE [LARGE SCALE GENOMIC DNA]</scope>
    <source>
        <strain evidence="1">Wuqing</strain>
    </source>
</reference>
<name>A0A0C2MU51_THEKT</name>
<sequence>MLLFHASRTFFGDGPIIGLSLNSLQVSTMGPIQRFVVNQQTAVFSDDFIAAIYLKEVGDCTKEGATPHCQVDTPSPGGVTQVSIFLVERCANPLNRMNT</sequence>
<keyword evidence="2" id="KW-1185">Reference proteome</keyword>
<comment type="caution">
    <text evidence="1">The sequence shown here is derived from an EMBL/GenBank/DDBJ whole genome shotgun (WGS) entry which is preliminary data.</text>
</comment>
<dbReference type="Proteomes" id="UP000031668">
    <property type="component" value="Unassembled WGS sequence"/>
</dbReference>